<evidence type="ECO:0000313" key="4">
    <source>
        <dbReference type="Proteomes" id="UP000406256"/>
    </source>
</evidence>
<dbReference type="OrthoDB" id="9182156at2"/>
<dbReference type="SUPFAM" id="SSF46955">
    <property type="entry name" value="Putative DNA-binding domain"/>
    <property type="match status" value="1"/>
</dbReference>
<gene>
    <name evidence="3" type="ORF">PAN31108_04850</name>
</gene>
<dbReference type="InterPro" id="IPR009061">
    <property type="entry name" value="DNA-bd_dom_put_sf"/>
</dbReference>
<name>A0A5E4YZ19_9BURK</name>
<protein>
    <recommendedName>
        <fullName evidence="2">Helix-turn-helix domain-containing protein</fullName>
    </recommendedName>
</protein>
<dbReference type="PANTHER" id="PTHR36154:SF1">
    <property type="entry name" value="DNA-BINDING TRANSCRIPTIONAL ACTIVATOR ALPA"/>
    <property type="match status" value="1"/>
</dbReference>
<dbReference type="Pfam" id="PF12728">
    <property type="entry name" value="HTH_17"/>
    <property type="match status" value="1"/>
</dbReference>
<dbReference type="NCBIfam" id="TIGR01764">
    <property type="entry name" value="excise"/>
    <property type="match status" value="1"/>
</dbReference>
<sequence length="192" mass="21341">MKALSVKQVAEKLSLSRTTIYRMVAAGVLPKPFFVFGNRTAWLEEDIDAWLAKPAGKVTPNASPNLLSPAHNPAESRTQVTVAPRPDKPTIDTEAILSRLDTLITLLSRPQLELRDRLWSIEEISEWMLLPASAVKQRVISQPGFPRPFRPGGSAHSQSRWFAGEVIKWAHEHRGKLPLRISKGSQTPPLNG</sequence>
<evidence type="ECO:0000256" key="1">
    <source>
        <dbReference type="SAM" id="MobiDB-lite"/>
    </source>
</evidence>
<dbReference type="InterPro" id="IPR041657">
    <property type="entry name" value="HTH_17"/>
</dbReference>
<dbReference type="Proteomes" id="UP000406256">
    <property type="component" value="Unassembled WGS sequence"/>
</dbReference>
<feature type="region of interest" description="Disordered" evidence="1">
    <location>
        <begin position="64"/>
        <end position="88"/>
    </location>
</feature>
<dbReference type="PANTHER" id="PTHR36154">
    <property type="entry name" value="DNA-BINDING TRANSCRIPTIONAL ACTIVATOR ALPA"/>
    <property type="match status" value="1"/>
</dbReference>
<dbReference type="Gene3D" id="1.10.238.160">
    <property type="match status" value="1"/>
</dbReference>
<proteinExistence type="predicted"/>
<accession>A0A5E4YZ19</accession>
<dbReference type="InterPro" id="IPR010093">
    <property type="entry name" value="SinI_DNA-bd"/>
</dbReference>
<dbReference type="AlphaFoldDB" id="A0A5E4YZ19"/>
<dbReference type="InterPro" id="IPR052931">
    <property type="entry name" value="Prophage_regulatory_activator"/>
</dbReference>
<dbReference type="EMBL" id="CABPSB010000027">
    <property type="protein sequence ID" value="VVE53330.1"/>
    <property type="molecule type" value="Genomic_DNA"/>
</dbReference>
<dbReference type="GO" id="GO:0003677">
    <property type="term" value="F:DNA binding"/>
    <property type="evidence" value="ECO:0007669"/>
    <property type="project" value="InterPro"/>
</dbReference>
<organism evidence="3 4">
    <name type="scientific">Pandoraea anhela</name>
    <dbReference type="NCBI Taxonomy" id="2508295"/>
    <lineage>
        <taxon>Bacteria</taxon>
        <taxon>Pseudomonadati</taxon>
        <taxon>Pseudomonadota</taxon>
        <taxon>Betaproteobacteria</taxon>
        <taxon>Burkholderiales</taxon>
        <taxon>Burkholderiaceae</taxon>
        <taxon>Pandoraea</taxon>
    </lineage>
</organism>
<evidence type="ECO:0000313" key="3">
    <source>
        <dbReference type="EMBL" id="VVE53330.1"/>
    </source>
</evidence>
<evidence type="ECO:0000259" key="2">
    <source>
        <dbReference type="Pfam" id="PF12728"/>
    </source>
</evidence>
<reference evidence="3 4" key="1">
    <citation type="submission" date="2019-08" db="EMBL/GenBank/DDBJ databases">
        <authorList>
            <person name="Peeters C."/>
        </authorList>
    </citation>
    <scope>NUCLEOTIDE SEQUENCE [LARGE SCALE GENOMIC DNA]</scope>
    <source>
        <strain evidence="3 4">LMG 31108</strain>
    </source>
</reference>
<feature type="domain" description="Helix-turn-helix" evidence="2">
    <location>
        <begin position="4"/>
        <end position="53"/>
    </location>
</feature>
<dbReference type="RefSeq" id="WP_150671302.1">
    <property type="nucleotide sequence ID" value="NZ_CABPSB010000027.1"/>
</dbReference>
<keyword evidence="4" id="KW-1185">Reference proteome</keyword>